<dbReference type="GeneID" id="54280392"/>
<proteinExistence type="predicted"/>
<dbReference type="Pfam" id="PF17111">
    <property type="entry name" value="PigL_N"/>
    <property type="match status" value="1"/>
</dbReference>
<evidence type="ECO:0000313" key="2">
    <source>
        <dbReference type="EMBL" id="KAF2013733.1"/>
    </source>
</evidence>
<feature type="domain" description="Azaphilone pigments biosynthesis cluster protein L N-terminal" evidence="1">
    <location>
        <begin position="2"/>
        <end position="147"/>
    </location>
</feature>
<dbReference type="EMBL" id="ML978071">
    <property type="protein sequence ID" value="KAF2013733.1"/>
    <property type="molecule type" value="Genomic_DNA"/>
</dbReference>
<dbReference type="OrthoDB" id="5431013at2759"/>
<protein>
    <recommendedName>
        <fullName evidence="1">Azaphilone pigments biosynthesis cluster protein L N-terminal domain-containing protein</fullName>
    </recommendedName>
</protein>
<dbReference type="RefSeq" id="XP_033382072.1">
    <property type="nucleotide sequence ID" value="XM_033522995.1"/>
</dbReference>
<dbReference type="PANTHER" id="PTHR36167">
    <property type="entry name" value="C2H2 FINGER DOMAIN TRANSCRIPTION FACTOR (EUROFUNG)-RELATED"/>
    <property type="match status" value="1"/>
</dbReference>
<dbReference type="Proteomes" id="UP000799778">
    <property type="component" value="Unassembled WGS sequence"/>
</dbReference>
<dbReference type="GO" id="GO:0006355">
    <property type="term" value="P:regulation of DNA-templated transcription"/>
    <property type="evidence" value="ECO:0007669"/>
    <property type="project" value="InterPro"/>
</dbReference>
<sequence>MAEVIGLAASIIQIGATGLKLSETLYQYAETVASADKRVGDIALEVNLTSSLIKELGTIFNEKRNVSLLSQDAVKTANTTIKACENVFVKMSAEVNKTNKNKLGKFTLPFREPKINLLRTHLDMLKNTLQLLLGVLNLAHSKLTHDDRRVEQKLREQIKTLLLEKKKSTKRYEESLKNYNRYVSVMRSKIRLLLIDSDDEWEEQPSHKPSLDSPKDGTISISQISTTITTDNLAQCVQHVQTLLGDIERLQQVLAKAEAGVDHSEHHQAIIGSYLRTKDHLDGIFLGNPK</sequence>
<feature type="non-terminal residue" evidence="2">
    <location>
        <position position="290"/>
    </location>
</feature>
<evidence type="ECO:0000259" key="1">
    <source>
        <dbReference type="Pfam" id="PF17111"/>
    </source>
</evidence>
<accession>A0A6A5XLB5</accession>
<keyword evidence="3" id="KW-1185">Reference proteome</keyword>
<name>A0A6A5XLB5_9PLEO</name>
<dbReference type="InterPro" id="IPR031348">
    <property type="entry name" value="PigL_N"/>
</dbReference>
<organism evidence="2 3">
    <name type="scientific">Aaosphaeria arxii CBS 175.79</name>
    <dbReference type="NCBI Taxonomy" id="1450172"/>
    <lineage>
        <taxon>Eukaryota</taxon>
        <taxon>Fungi</taxon>
        <taxon>Dikarya</taxon>
        <taxon>Ascomycota</taxon>
        <taxon>Pezizomycotina</taxon>
        <taxon>Dothideomycetes</taxon>
        <taxon>Pleosporomycetidae</taxon>
        <taxon>Pleosporales</taxon>
        <taxon>Pleosporales incertae sedis</taxon>
        <taxon>Aaosphaeria</taxon>
    </lineage>
</organism>
<evidence type="ECO:0000313" key="3">
    <source>
        <dbReference type="Proteomes" id="UP000799778"/>
    </source>
</evidence>
<gene>
    <name evidence="2" type="ORF">BU24DRAFT_327054</name>
</gene>
<dbReference type="PANTHER" id="PTHR36167:SF4">
    <property type="entry name" value="FUNGAL N-TERMINAL DOMAIN-CONTAINING PROTEIN"/>
    <property type="match status" value="1"/>
</dbReference>
<reference evidence="2" key="1">
    <citation type="journal article" date="2020" name="Stud. Mycol.">
        <title>101 Dothideomycetes genomes: a test case for predicting lifestyles and emergence of pathogens.</title>
        <authorList>
            <person name="Haridas S."/>
            <person name="Albert R."/>
            <person name="Binder M."/>
            <person name="Bloem J."/>
            <person name="Labutti K."/>
            <person name="Salamov A."/>
            <person name="Andreopoulos B."/>
            <person name="Baker S."/>
            <person name="Barry K."/>
            <person name="Bills G."/>
            <person name="Bluhm B."/>
            <person name="Cannon C."/>
            <person name="Castanera R."/>
            <person name="Culley D."/>
            <person name="Daum C."/>
            <person name="Ezra D."/>
            <person name="Gonzalez J."/>
            <person name="Henrissat B."/>
            <person name="Kuo A."/>
            <person name="Liang C."/>
            <person name="Lipzen A."/>
            <person name="Lutzoni F."/>
            <person name="Magnuson J."/>
            <person name="Mondo S."/>
            <person name="Nolan M."/>
            <person name="Ohm R."/>
            <person name="Pangilinan J."/>
            <person name="Park H.-J."/>
            <person name="Ramirez L."/>
            <person name="Alfaro M."/>
            <person name="Sun H."/>
            <person name="Tritt A."/>
            <person name="Yoshinaga Y."/>
            <person name="Zwiers L.-H."/>
            <person name="Turgeon B."/>
            <person name="Goodwin S."/>
            <person name="Spatafora J."/>
            <person name="Crous P."/>
            <person name="Grigoriev I."/>
        </authorList>
    </citation>
    <scope>NUCLEOTIDE SEQUENCE</scope>
    <source>
        <strain evidence="2">CBS 175.79</strain>
    </source>
</reference>
<dbReference type="AlphaFoldDB" id="A0A6A5XLB5"/>
<dbReference type="InterPro" id="IPR039327">
    <property type="entry name" value="CON7-like"/>
</dbReference>